<dbReference type="Proteomes" id="UP001375743">
    <property type="component" value="Unassembled WGS sequence"/>
</dbReference>
<keyword evidence="3" id="KW-1185">Reference proteome</keyword>
<dbReference type="EMBL" id="JBBLZC010000019">
    <property type="protein sequence ID" value="MEK0084900.1"/>
    <property type="molecule type" value="Genomic_DNA"/>
</dbReference>
<accession>A0ABU8XWV6</accession>
<evidence type="ECO:0000313" key="2">
    <source>
        <dbReference type="EMBL" id="MEK0084900.1"/>
    </source>
</evidence>
<gene>
    <name evidence="2" type="ORF">U1T56_17240</name>
</gene>
<name>A0ABU8XWV6_9PROT</name>
<keyword evidence="1" id="KW-0472">Membrane</keyword>
<protein>
    <submittedName>
        <fullName evidence="2">Transmembrane prediction</fullName>
    </submittedName>
</protein>
<reference evidence="2 3" key="1">
    <citation type="submission" date="2024-01" db="EMBL/GenBank/DDBJ databases">
        <title>Multi-omics insights into the function and evolution of sodium benzoate biodegradation pathways in Benzoatithermus flavus gen. nov., sp. nov. from hot spring.</title>
        <authorList>
            <person name="Hu C.-J."/>
            <person name="Li W.-J."/>
        </authorList>
    </citation>
    <scope>NUCLEOTIDE SEQUENCE [LARGE SCALE GENOMIC DNA]</scope>
    <source>
        <strain evidence="2 3">SYSU G07066</strain>
    </source>
</reference>
<organism evidence="2 3">
    <name type="scientific">Benzoatithermus flavus</name>
    <dbReference type="NCBI Taxonomy" id="3108223"/>
    <lineage>
        <taxon>Bacteria</taxon>
        <taxon>Pseudomonadati</taxon>
        <taxon>Pseudomonadota</taxon>
        <taxon>Alphaproteobacteria</taxon>
        <taxon>Geminicoccales</taxon>
        <taxon>Geminicoccaceae</taxon>
        <taxon>Benzoatithermus</taxon>
    </lineage>
</organism>
<feature type="transmembrane region" description="Helical" evidence="1">
    <location>
        <begin position="20"/>
        <end position="41"/>
    </location>
</feature>
<evidence type="ECO:0000313" key="3">
    <source>
        <dbReference type="Proteomes" id="UP001375743"/>
    </source>
</evidence>
<comment type="caution">
    <text evidence="2">The sequence shown here is derived from an EMBL/GenBank/DDBJ whole genome shotgun (WGS) entry which is preliminary data.</text>
</comment>
<feature type="transmembrane region" description="Helical" evidence="1">
    <location>
        <begin position="53"/>
        <end position="73"/>
    </location>
</feature>
<keyword evidence="1 2" id="KW-0812">Transmembrane</keyword>
<dbReference type="RefSeq" id="WP_418160746.1">
    <property type="nucleotide sequence ID" value="NZ_JBBLZC010000019.1"/>
</dbReference>
<sequence>MPATQFWHERGLWLLTAGPAIWAVHFLASYVGAAVYCAKWATATAALDPIQRYVAVLTAMALLGILGLGWNAYRRWYHAGDPEPPHDAATLADRRRFLGFAALLLCGLSFVATIYTALAALLAASCR</sequence>
<proteinExistence type="predicted"/>
<keyword evidence="1" id="KW-1133">Transmembrane helix</keyword>
<evidence type="ECO:0000256" key="1">
    <source>
        <dbReference type="SAM" id="Phobius"/>
    </source>
</evidence>
<feature type="transmembrane region" description="Helical" evidence="1">
    <location>
        <begin position="97"/>
        <end position="124"/>
    </location>
</feature>